<feature type="repeat" description="ANK" evidence="3">
    <location>
        <begin position="141"/>
        <end position="173"/>
    </location>
</feature>
<dbReference type="InterPro" id="IPR002110">
    <property type="entry name" value="Ankyrin_rpt"/>
</dbReference>
<dbReference type="Gene3D" id="1.25.40.20">
    <property type="entry name" value="Ankyrin repeat-containing domain"/>
    <property type="match status" value="2"/>
</dbReference>
<dbReference type="Proteomes" id="UP000091918">
    <property type="component" value="Unassembled WGS sequence"/>
</dbReference>
<dbReference type="AlphaFoldDB" id="A0A1B7NN01"/>
<organism evidence="5 6">
    <name type="scientific">Emergomyces africanus</name>
    <dbReference type="NCBI Taxonomy" id="1955775"/>
    <lineage>
        <taxon>Eukaryota</taxon>
        <taxon>Fungi</taxon>
        <taxon>Dikarya</taxon>
        <taxon>Ascomycota</taxon>
        <taxon>Pezizomycotina</taxon>
        <taxon>Eurotiomycetes</taxon>
        <taxon>Eurotiomycetidae</taxon>
        <taxon>Onygenales</taxon>
        <taxon>Ajellomycetaceae</taxon>
        <taxon>Emergomyces</taxon>
    </lineage>
</organism>
<sequence length="325" mass="36413">MIFLSFPSELILHIADEIPNKQDLNNLSQTCRDLHFLLNSYLYRRDAKSGNPQALFWAAYKGHIPTARKTLSHGADIHARDTSASSFPRPFAQAHPRRWDSCPTTLNFTPVQIATRYQHEDMVRFLIQYGANIHEPFPAHHGGYPLHVASCNGPTGLLKLLLEQGAEVDVGNSKGWTPLYCSMRPLSGSMPDNNKRAAERIRLLLDYHADPDAMSKAGKSPRLLAKKCQDPHVRMMLLGGMETRVSLYEAKLEGRRFREDFLVKEKEGQGEGEGEGKVVEKGALDCEADSKLDHNSLITSVALGDTKASKPQRSRKRSKKKQKNS</sequence>
<dbReference type="Pfam" id="PF00023">
    <property type="entry name" value="Ank"/>
    <property type="match status" value="3"/>
</dbReference>
<dbReference type="EMBL" id="LGUA01001685">
    <property type="protein sequence ID" value="OAX78191.1"/>
    <property type="molecule type" value="Genomic_DNA"/>
</dbReference>
<gene>
    <name evidence="5" type="ORF">ACJ72_07504</name>
</gene>
<dbReference type="PANTHER" id="PTHR24141">
    <property type="entry name" value="2-5A-DEPENDENT RIBONUCLEASE"/>
    <property type="match status" value="1"/>
</dbReference>
<dbReference type="SUPFAM" id="SSF48403">
    <property type="entry name" value="Ankyrin repeat"/>
    <property type="match status" value="1"/>
</dbReference>
<evidence type="ECO:0000256" key="2">
    <source>
        <dbReference type="ARBA" id="ARBA00023043"/>
    </source>
</evidence>
<dbReference type="GO" id="GO:0003723">
    <property type="term" value="F:RNA binding"/>
    <property type="evidence" value="ECO:0007669"/>
    <property type="project" value="TreeGrafter"/>
</dbReference>
<dbReference type="STRING" id="1658172.A0A1B7NN01"/>
<keyword evidence="6" id="KW-1185">Reference proteome</keyword>
<name>A0A1B7NN01_9EURO</name>
<accession>A0A1B7NN01</accession>
<keyword evidence="2 3" id="KW-0040">ANK repeat</keyword>
<feature type="compositionally biased region" description="Basic residues" evidence="4">
    <location>
        <begin position="310"/>
        <end position="325"/>
    </location>
</feature>
<dbReference type="InterPro" id="IPR036770">
    <property type="entry name" value="Ankyrin_rpt-contain_sf"/>
</dbReference>
<feature type="region of interest" description="Disordered" evidence="4">
    <location>
        <begin position="297"/>
        <end position="325"/>
    </location>
</feature>
<dbReference type="GO" id="GO:0006396">
    <property type="term" value="P:RNA processing"/>
    <property type="evidence" value="ECO:0007669"/>
    <property type="project" value="TreeGrafter"/>
</dbReference>
<dbReference type="PROSITE" id="PS50088">
    <property type="entry name" value="ANK_REPEAT"/>
    <property type="match status" value="2"/>
</dbReference>
<protein>
    <submittedName>
        <fullName evidence="5">Uncharacterized protein</fullName>
    </submittedName>
</protein>
<dbReference type="PANTHER" id="PTHR24141:SF1">
    <property type="entry name" value="2-5A-DEPENDENT RIBONUCLEASE"/>
    <property type="match status" value="1"/>
</dbReference>
<dbReference type="PROSITE" id="PS50297">
    <property type="entry name" value="ANK_REP_REGION"/>
    <property type="match status" value="2"/>
</dbReference>
<dbReference type="GO" id="GO:0004540">
    <property type="term" value="F:RNA nuclease activity"/>
    <property type="evidence" value="ECO:0007669"/>
    <property type="project" value="TreeGrafter"/>
</dbReference>
<evidence type="ECO:0000256" key="3">
    <source>
        <dbReference type="PROSITE-ProRule" id="PRU00023"/>
    </source>
</evidence>
<evidence type="ECO:0000313" key="6">
    <source>
        <dbReference type="Proteomes" id="UP000091918"/>
    </source>
</evidence>
<keyword evidence="1" id="KW-0677">Repeat</keyword>
<feature type="repeat" description="ANK" evidence="3">
    <location>
        <begin position="106"/>
        <end position="134"/>
    </location>
</feature>
<proteinExistence type="predicted"/>
<evidence type="ECO:0000256" key="4">
    <source>
        <dbReference type="SAM" id="MobiDB-lite"/>
    </source>
</evidence>
<evidence type="ECO:0000256" key="1">
    <source>
        <dbReference type="ARBA" id="ARBA00022737"/>
    </source>
</evidence>
<reference evidence="5 6" key="1">
    <citation type="submission" date="2015-07" db="EMBL/GenBank/DDBJ databases">
        <title>Emmonsia species relationships and genome sequence.</title>
        <authorList>
            <person name="Cuomo C.A."/>
            <person name="Schwartz I.S."/>
            <person name="Kenyon C."/>
            <person name="de Hoog G.S."/>
            <person name="Govender N.P."/>
            <person name="Botha A."/>
            <person name="Moreno L."/>
            <person name="de Vries M."/>
            <person name="Munoz J.F."/>
            <person name="Stielow J.B."/>
        </authorList>
    </citation>
    <scope>NUCLEOTIDE SEQUENCE [LARGE SCALE GENOMIC DNA]</scope>
    <source>
        <strain evidence="5 6">CBS 136260</strain>
    </source>
</reference>
<comment type="caution">
    <text evidence="5">The sequence shown here is derived from an EMBL/GenBank/DDBJ whole genome shotgun (WGS) entry which is preliminary data.</text>
</comment>
<evidence type="ECO:0000313" key="5">
    <source>
        <dbReference type="EMBL" id="OAX78191.1"/>
    </source>
</evidence>
<dbReference type="SMART" id="SM00248">
    <property type="entry name" value="ANK"/>
    <property type="match status" value="4"/>
</dbReference>
<dbReference type="OrthoDB" id="341259at2759"/>